<reference evidence="2" key="1">
    <citation type="submission" date="2025-08" db="UniProtKB">
        <authorList>
            <consortium name="Ensembl"/>
        </authorList>
    </citation>
    <scope>IDENTIFICATION</scope>
</reference>
<accession>A0A8C5BPN5</accession>
<reference evidence="2" key="2">
    <citation type="submission" date="2025-09" db="UniProtKB">
        <authorList>
            <consortium name="Ensembl"/>
        </authorList>
    </citation>
    <scope>IDENTIFICATION</scope>
</reference>
<dbReference type="OMA" id="RRCSMVT"/>
<sequence length="158" mass="18165">MWLPRLLGSPRAPMTLPRASRPLLIWMLSLSRSPVFPVRSTRSEPARSTKWNLEVRMWRLAGRGPPPRRWSTCRVKTVWERLERGFIAVAPVWRAVFPDSSRLSTSSRPSTSHSFTPHSTAHTYADADTDTHADTRTRIRTHPQIHTQESTQTNKQCL</sequence>
<dbReference type="Proteomes" id="UP000694546">
    <property type="component" value="Chromosome 14"/>
</dbReference>
<evidence type="ECO:0000256" key="1">
    <source>
        <dbReference type="SAM" id="MobiDB-lite"/>
    </source>
</evidence>
<dbReference type="AlphaFoldDB" id="A0A8C5BPN5"/>
<organism evidence="2 3">
    <name type="scientific">Gadus morhua</name>
    <name type="common">Atlantic cod</name>
    <dbReference type="NCBI Taxonomy" id="8049"/>
    <lineage>
        <taxon>Eukaryota</taxon>
        <taxon>Metazoa</taxon>
        <taxon>Chordata</taxon>
        <taxon>Craniata</taxon>
        <taxon>Vertebrata</taxon>
        <taxon>Euteleostomi</taxon>
        <taxon>Actinopterygii</taxon>
        <taxon>Neopterygii</taxon>
        <taxon>Teleostei</taxon>
        <taxon>Neoteleostei</taxon>
        <taxon>Acanthomorphata</taxon>
        <taxon>Zeiogadaria</taxon>
        <taxon>Gadariae</taxon>
        <taxon>Gadiformes</taxon>
        <taxon>Gadoidei</taxon>
        <taxon>Gadidae</taxon>
        <taxon>Gadus</taxon>
    </lineage>
</organism>
<dbReference type="Ensembl" id="ENSGMOT00000041048.1">
    <property type="protein sequence ID" value="ENSGMOP00000050083.1"/>
    <property type="gene ID" value="ENSGMOG00000027253.1"/>
</dbReference>
<feature type="region of interest" description="Disordered" evidence="1">
    <location>
        <begin position="100"/>
        <end position="131"/>
    </location>
</feature>
<evidence type="ECO:0000313" key="2">
    <source>
        <dbReference type="Ensembl" id="ENSGMOP00000050083.1"/>
    </source>
</evidence>
<keyword evidence="3" id="KW-1185">Reference proteome</keyword>
<name>A0A8C5BPN5_GADMO</name>
<proteinExistence type="predicted"/>
<feature type="compositionally biased region" description="Low complexity" evidence="1">
    <location>
        <begin position="100"/>
        <end position="126"/>
    </location>
</feature>
<evidence type="ECO:0000313" key="3">
    <source>
        <dbReference type="Proteomes" id="UP000694546"/>
    </source>
</evidence>
<dbReference type="GeneTree" id="ENSGT00940000177011"/>
<protein>
    <submittedName>
        <fullName evidence="2">Uncharacterized protein</fullName>
    </submittedName>
</protein>